<dbReference type="PROSITE" id="PS00216">
    <property type="entry name" value="SUGAR_TRANSPORT_1"/>
    <property type="match status" value="1"/>
</dbReference>
<feature type="transmembrane region" description="Helical" evidence="8">
    <location>
        <begin position="432"/>
        <end position="450"/>
    </location>
</feature>
<evidence type="ECO:0000259" key="9">
    <source>
        <dbReference type="PROSITE" id="PS50850"/>
    </source>
</evidence>
<dbReference type="Gene3D" id="1.20.1250.20">
    <property type="entry name" value="MFS general substrate transporter like domains"/>
    <property type="match status" value="1"/>
</dbReference>
<sequence length="477" mass="52727">MVPNVMEIENGPNNDSNKVNRICLYFSTFTVNLLLVSICIAFVWTSPTLVYLLSPESHIPITKFEGSWIASFITLGGVFGAPVTGVLLDSIGRKWTLHLCTLLLISCWIWTVFAVSVVELYLVRFITGLTAGISYSASPLYVAEISEDSLRGALNTIPLFSRSLGYLITYSLGSYLNYQNLAIISVILPTISFFLFFFVPESPYYLIDKNCNQEAKKVLNNLRRGTNGEIIDKEISIIQNSISISKQQKLSYKDLFSTVGNIRAFYICTAYLAFQQFSGVTTILLYAESIFLMVDTPIPSSLSATLVGGTMMVSACIGPILAKKMGFIKPMIISSIGLAIFLAFLGLYFILRDFEYDVSSIHWLPITSLLLYCISYSLGMGSIPWAIMGEIFAPNIKSVAAGIMTSFNFLAAFITAITFPILTNVLGWGTTFWLYSALCVLVVPFTIYFLPDTHGKSLDEIQVIMNKPRKGVDASNG</sequence>
<feature type="domain" description="Major facilitator superfamily (MFS) profile" evidence="9">
    <location>
        <begin position="25"/>
        <end position="454"/>
    </location>
</feature>
<dbReference type="GO" id="GO:0005886">
    <property type="term" value="C:plasma membrane"/>
    <property type="evidence" value="ECO:0007669"/>
    <property type="project" value="UniProtKB-SubCell"/>
</dbReference>
<feature type="transmembrane region" description="Helical" evidence="8">
    <location>
        <begin position="298"/>
        <end position="320"/>
    </location>
</feature>
<dbReference type="GO" id="GO:0022857">
    <property type="term" value="F:transmembrane transporter activity"/>
    <property type="evidence" value="ECO:0007669"/>
    <property type="project" value="InterPro"/>
</dbReference>
<evidence type="ECO:0000256" key="6">
    <source>
        <dbReference type="ARBA" id="ARBA00022989"/>
    </source>
</evidence>
<keyword evidence="5 8" id="KW-0812">Transmembrane</keyword>
<evidence type="ECO:0000256" key="4">
    <source>
        <dbReference type="ARBA" id="ARBA00022597"/>
    </source>
</evidence>
<evidence type="ECO:0000313" key="11">
    <source>
        <dbReference type="EMBL" id="JAS24797.1"/>
    </source>
</evidence>
<dbReference type="AlphaFoldDB" id="A0A1B6DGH9"/>
<reference evidence="11" key="1">
    <citation type="submission" date="2015-12" db="EMBL/GenBank/DDBJ databases">
        <title>De novo transcriptome assembly of four potential Pierce s Disease insect vectors from Arizona vineyards.</title>
        <authorList>
            <person name="Tassone E.E."/>
        </authorList>
    </citation>
    <scope>NUCLEOTIDE SEQUENCE</scope>
</reference>
<dbReference type="InterPro" id="IPR036259">
    <property type="entry name" value="MFS_trans_sf"/>
</dbReference>
<dbReference type="InterPro" id="IPR005828">
    <property type="entry name" value="MFS_sugar_transport-like"/>
</dbReference>
<dbReference type="SUPFAM" id="SSF103473">
    <property type="entry name" value="MFS general substrate transporter"/>
    <property type="match status" value="1"/>
</dbReference>
<protein>
    <recommendedName>
        <fullName evidence="9">Major facilitator superfamily (MFS) profile domain-containing protein</fullName>
    </recommendedName>
</protein>
<dbReference type="PROSITE" id="PS00217">
    <property type="entry name" value="SUGAR_TRANSPORT_2"/>
    <property type="match status" value="1"/>
</dbReference>
<evidence type="ECO:0000256" key="1">
    <source>
        <dbReference type="ARBA" id="ARBA00004651"/>
    </source>
</evidence>
<dbReference type="PANTHER" id="PTHR48021:SF1">
    <property type="entry name" value="GH07001P-RELATED"/>
    <property type="match status" value="1"/>
</dbReference>
<comment type="subcellular location">
    <subcellularLocation>
        <location evidence="1">Cell membrane</location>
        <topology evidence="1">Multi-pass membrane protein</topology>
    </subcellularLocation>
</comment>
<name>A0A1B6DGH9_9HEMI</name>
<dbReference type="InterPro" id="IPR020846">
    <property type="entry name" value="MFS_dom"/>
</dbReference>
<dbReference type="PROSITE" id="PS50850">
    <property type="entry name" value="MFS"/>
    <property type="match status" value="1"/>
</dbReference>
<keyword evidence="4" id="KW-0762">Sugar transport</keyword>
<dbReference type="InterPro" id="IPR003663">
    <property type="entry name" value="Sugar/inositol_transpt"/>
</dbReference>
<feature type="transmembrane region" description="Helical" evidence="8">
    <location>
        <begin position="66"/>
        <end position="88"/>
    </location>
</feature>
<feature type="transmembrane region" description="Helical" evidence="8">
    <location>
        <begin position="22"/>
        <end position="46"/>
    </location>
</feature>
<dbReference type="InterPro" id="IPR005829">
    <property type="entry name" value="Sugar_transporter_CS"/>
</dbReference>
<dbReference type="InterPro" id="IPR050549">
    <property type="entry name" value="MFS_Trehalose_Transporter"/>
</dbReference>
<dbReference type="Pfam" id="PF00083">
    <property type="entry name" value="Sugar_tr"/>
    <property type="match status" value="1"/>
</dbReference>
<dbReference type="EMBL" id="GEDC01012501">
    <property type="protein sequence ID" value="JAS24797.1"/>
    <property type="molecule type" value="Transcribed_RNA"/>
</dbReference>
<keyword evidence="6 8" id="KW-1133">Transmembrane helix</keyword>
<feature type="transmembrane region" description="Helical" evidence="8">
    <location>
        <begin position="95"/>
        <end position="115"/>
    </location>
</feature>
<gene>
    <name evidence="10" type="ORF">g.9188</name>
    <name evidence="11" type="ORF">g.9189</name>
</gene>
<feature type="transmembrane region" description="Helical" evidence="8">
    <location>
        <begin position="178"/>
        <end position="199"/>
    </location>
</feature>
<keyword evidence="3" id="KW-1003">Cell membrane</keyword>
<evidence type="ECO:0000256" key="5">
    <source>
        <dbReference type="ARBA" id="ARBA00022692"/>
    </source>
</evidence>
<accession>A0A1B6DGH9</accession>
<evidence type="ECO:0000256" key="8">
    <source>
        <dbReference type="SAM" id="Phobius"/>
    </source>
</evidence>
<feature type="transmembrane region" description="Helical" evidence="8">
    <location>
        <begin position="399"/>
        <end position="426"/>
    </location>
</feature>
<proteinExistence type="predicted"/>
<evidence type="ECO:0000256" key="3">
    <source>
        <dbReference type="ARBA" id="ARBA00022475"/>
    </source>
</evidence>
<keyword evidence="2" id="KW-0813">Transport</keyword>
<feature type="transmembrane region" description="Helical" evidence="8">
    <location>
        <begin position="363"/>
        <end position="387"/>
    </location>
</feature>
<feature type="transmembrane region" description="Helical" evidence="8">
    <location>
        <begin position="264"/>
        <end position="286"/>
    </location>
</feature>
<organism evidence="11">
    <name type="scientific">Clastoptera arizonana</name>
    <name type="common">Arizona spittle bug</name>
    <dbReference type="NCBI Taxonomy" id="38151"/>
    <lineage>
        <taxon>Eukaryota</taxon>
        <taxon>Metazoa</taxon>
        <taxon>Ecdysozoa</taxon>
        <taxon>Arthropoda</taxon>
        <taxon>Hexapoda</taxon>
        <taxon>Insecta</taxon>
        <taxon>Pterygota</taxon>
        <taxon>Neoptera</taxon>
        <taxon>Paraneoptera</taxon>
        <taxon>Hemiptera</taxon>
        <taxon>Auchenorrhyncha</taxon>
        <taxon>Cercopoidea</taxon>
        <taxon>Clastopteridae</taxon>
        <taxon>Clastoptera</taxon>
    </lineage>
</organism>
<dbReference type="PANTHER" id="PTHR48021">
    <property type="match status" value="1"/>
</dbReference>
<keyword evidence="7 8" id="KW-0472">Membrane</keyword>
<dbReference type="PRINTS" id="PR00171">
    <property type="entry name" value="SUGRTRNSPORT"/>
</dbReference>
<dbReference type="FunFam" id="1.20.1250.20:FF:000218">
    <property type="entry name" value="facilitated trehalose transporter Tret1"/>
    <property type="match status" value="1"/>
</dbReference>
<evidence type="ECO:0000256" key="2">
    <source>
        <dbReference type="ARBA" id="ARBA00022448"/>
    </source>
</evidence>
<evidence type="ECO:0000256" key="7">
    <source>
        <dbReference type="ARBA" id="ARBA00023136"/>
    </source>
</evidence>
<evidence type="ECO:0000313" key="10">
    <source>
        <dbReference type="EMBL" id="JAS22796.1"/>
    </source>
</evidence>
<dbReference type="EMBL" id="GEDC01014502">
    <property type="protein sequence ID" value="JAS22796.1"/>
    <property type="molecule type" value="Transcribed_RNA"/>
</dbReference>
<feature type="transmembrane region" description="Helical" evidence="8">
    <location>
        <begin position="332"/>
        <end position="351"/>
    </location>
</feature>